<keyword evidence="2" id="KW-1185">Reference proteome</keyword>
<dbReference type="InterPro" id="IPR014985">
    <property type="entry name" value="WbqC"/>
</dbReference>
<dbReference type="Proteomes" id="UP000295274">
    <property type="component" value="Unassembled WGS sequence"/>
</dbReference>
<comment type="caution">
    <text evidence="1">The sequence shown here is derived from an EMBL/GenBank/DDBJ whole genome shotgun (WGS) entry which is preliminary data.</text>
</comment>
<evidence type="ECO:0000313" key="1">
    <source>
        <dbReference type="EMBL" id="TDS13374.1"/>
    </source>
</evidence>
<proteinExistence type="predicted"/>
<gene>
    <name evidence="1" type="ORF">DFQ03_2661</name>
</gene>
<organism evidence="1 2">
    <name type="scientific">Maribacter caenipelagi</name>
    <dbReference type="NCBI Taxonomy" id="1447781"/>
    <lineage>
        <taxon>Bacteria</taxon>
        <taxon>Pseudomonadati</taxon>
        <taxon>Bacteroidota</taxon>
        <taxon>Flavobacteriia</taxon>
        <taxon>Flavobacteriales</taxon>
        <taxon>Flavobacteriaceae</taxon>
        <taxon>Maribacter</taxon>
    </lineage>
</organism>
<dbReference type="RefSeq" id="WP_262711572.1">
    <property type="nucleotide sequence ID" value="NZ_SNZW01000016.1"/>
</dbReference>
<dbReference type="EMBL" id="SNZW01000016">
    <property type="protein sequence ID" value="TDS13374.1"/>
    <property type="molecule type" value="Genomic_DNA"/>
</dbReference>
<dbReference type="AlphaFoldDB" id="A0A4R7D1G7"/>
<sequence length="209" mass="24968">MKLIHPSYFPNILTFSYIMHHPICWEVNDNYQKQTFRNRTYISNDRGKHILSIPIIHAGRANGRQKYKDVLIDNSYPWQRQHWRTLETAYRTSPFFEFYEDDIKPLYHQTYESLLDFNIKTIETIFECLQLEMPKEKTLAYEITPEDKDDFRFLISAKYTPQLNIEPYTQVFGDRHGFTPNLSILDLLFNLGPNSIAYLNHEFIATDND</sequence>
<accession>A0A4R7D1G7</accession>
<name>A0A4R7D1G7_9FLAO</name>
<evidence type="ECO:0000313" key="2">
    <source>
        <dbReference type="Proteomes" id="UP000295274"/>
    </source>
</evidence>
<protein>
    <submittedName>
        <fullName evidence="1">WbqC-like protein</fullName>
    </submittedName>
</protein>
<reference evidence="1 2" key="1">
    <citation type="submission" date="2019-03" db="EMBL/GenBank/DDBJ databases">
        <title>Genomic Encyclopedia of Type Strains, Phase III (KMG-III): the genomes of soil and plant-associated and newly described type strains.</title>
        <authorList>
            <person name="Whitman W."/>
        </authorList>
    </citation>
    <scope>NUCLEOTIDE SEQUENCE [LARGE SCALE GENOMIC DNA]</scope>
    <source>
        <strain evidence="1 2">CECT 8455</strain>
    </source>
</reference>
<dbReference type="Pfam" id="PF08889">
    <property type="entry name" value="WbqC"/>
    <property type="match status" value="2"/>
</dbReference>